<dbReference type="AlphaFoldDB" id="A0AAJ1QJJ6"/>
<dbReference type="EMBL" id="JAUCFI010000003">
    <property type="protein sequence ID" value="MDM5282669.1"/>
    <property type="molecule type" value="Genomic_DNA"/>
</dbReference>
<proteinExistence type="predicted"/>
<protein>
    <submittedName>
        <fullName evidence="1">Deaminase domain-containing protein</fullName>
    </submittedName>
</protein>
<organism evidence="1 2">
    <name type="scientific">Peribacillus frigoritolerans</name>
    <dbReference type="NCBI Taxonomy" id="450367"/>
    <lineage>
        <taxon>Bacteria</taxon>
        <taxon>Bacillati</taxon>
        <taxon>Bacillota</taxon>
        <taxon>Bacilli</taxon>
        <taxon>Bacillales</taxon>
        <taxon>Bacillaceae</taxon>
        <taxon>Peribacillus</taxon>
    </lineage>
</organism>
<evidence type="ECO:0000313" key="1">
    <source>
        <dbReference type="EMBL" id="MDM5282669.1"/>
    </source>
</evidence>
<dbReference type="RefSeq" id="WP_289348928.1">
    <property type="nucleotide sequence ID" value="NZ_JAUCFI010000003.1"/>
</dbReference>
<evidence type="ECO:0000313" key="2">
    <source>
        <dbReference type="Proteomes" id="UP001238973"/>
    </source>
</evidence>
<dbReference type="Proteomes" id="UP001238973">
    <property type="component" value="Unassembled WGS sequence"/>
</dbReference>
<comment type="caution">
    <text evidence="1">The sequence shown here is derived from an EMBL/GenBank/DDBJ whole genome shotgun (WGS) entry which is preliminary data.</text>
</comment>
<dbReference type="InterPro" id="IPR032721">
    <property type="entry name" value="Toxin-deaminase"/>
</dbReference>
<reference evidence="1" key="1">
    <citation type="submission" date="2023-06" db="EMBL/GenBank/DDBJ databases">
        <title>Comparative genomics of Bacillaceae isolates and their secondary metabolite potential.</title>
        <authorList>
            <person name="Song L."/>
            <person name="Nielsen L.J."/>
            <person name="Mohite O."/>
            <person name="Xu X."/>
            <person name="Weber T."/>
            <person name="Kovacs A.T."/>
        </authorList>
    </citation>
    <scope>NUCLEOTIDE SEQUENCE</scope>
    <source>
        <strain evidence="1">G1S1</strain>
    </source>
</reference>
<sequence length="201" mass="23439">MGNVIITQLERDNDFTSCIEKIHLDLLEGIEEKLNVPMSEEFWNKMQNPNLAYLNFEGNINSSEENITYLAHSGINNFKKSEPITKFLNKVYEYKPGKERYRSSNVNRSNNVLANDLKKIIQKSRSTTAWNREVDSESKLLETFLAILDEGILELEGELLLYTFYYPCLSCSNKVVKVITELSQRFPKLNIEIWYVEEYGM</sequence>
<dbReference type="Pfam" id="PF14424">
    <property type="entry name" value="Toxin-deaminase"/>
    <property type="match status" value="1"/>
</dbReference>
<gene>
    <name evidence="1" type="ORF">QUF85_05070</name>
</gene>
<accession>A0AAJ1QJJ6</accession>
<name>A0AAJ1QJJ6_9BACI</name>